<feature type="compositionally biased region" description="Polar residues" evidence="1">
    <location>
        <begin position="56"/>
        <end position="70"/>
    </location>
</feature>
<organism evidence="2 3">
    <name type="scientific">Apiotrichum porosum</name>
    <dbReference type="NCBI Taxonomy" id="105984"/>
    <lineage>
        <taxon>Eukaryota</taxon>
        <taxon>Fungi</taxon>
        <taxon>Dikarya</taxon>
        <taxon>Basidiomycota</taxon>
        <taxon>Agaricomycotina</taxon>
        <taxon>Tremellomycetes</taxon>
        <taxon>Trichosporonales</taxon>
        <taxon>Trichosporonaceae</taxon>
        <taxon>Apiotrichum</taxon>
    </lineage>
</organism>
<sequence>MANENGTHPAVPATIWNDGEEVPNPNPGVYETRKYLIDYGKPYTSIPADALPALSSDLSPNPTGRGQHTNPPRPDGGLSPSYGPLYQGRVPKPGQKSNWDVHIYYKPNNLGEKDYARALHATIRREFPELKVYRFWEVPIGPHPVPMFETDVFDTVQLGAFLSYLVENRGPLSVLIHPNTGDAAGDHTTRATWLGDKIPLDAETLRALDRRVAANPELFQRNFK</sequence>
<evidence type="ECO:0000256" key="1">
    <source>
        <dbReference type="SAM" id="MobiDB-lite"/>
    </source>
</evidence>
<reference evidence="2 3" key="1">
    <citation type="submission" date="2018-11" db="EMBL/GenBank/DDBJ databases">
        <title>Genome sequence of Apiotrichum porosum DSM 27194.</title>
        <authorList>
            <person name="Aliyu H."/>
            <person name="Gorte O."/>
            <person name="Ochsenreither K."/>
        </authorList>
    </citation>
    <scope>NUCLEOTIDE SEQUENCE [LARGE SCALE GENOMIC DNA]</scope>
    <source>
        <strain evidence="2 3">DSM 27194</strain>
    </source>
</reference>
<dbReference type="OrthoDB" id="9970095at2759"/>
<comment type="caution">
    <text evidence="2">The sequence shown here is derived from an EMBL/GenBank/DDBJ whole genome shotgun (WGS) entry which is preliminary data.</text>
</comment>
<dbReference type="RefSeq" id="XP_028473039.1">
    <property type="nucleotide sequence ID" value="XM_028618672.1"/>
</dbReference>
<dbReference type="Pfam" id="PF08883">
    <property type="entry name" value="DOPA_dioxygen"/>
    <property type="match status" value="1"/>
</dbReference>
<proteinExistence type="predicted"/>
<dbReference type="AlphaFoldDB" id="A0A427XGE0"/>
<dbReference type="PANTHER" id="PTHR36423">
    <property type="entry name" value="AFR070WP"/>
    <property type="match status" value="1"/>
</dbReference>
<keyword evidence="3" id="KW-1185">Reference proteome</keyword>
<dbReference type="GeneID" id="39587506"/>
<evidence type="ECO:0008006" key="4">
    <source>
        <dbReference type="Google" id="ProtNLM"/>
    </source>
</evidence>
<dbReference type="PANTHER" id="PTHR36423:SF2">
    <property type="entry name" value="AFR070WP"/>
    <property type="match status" value="1"/>
</dbReference>
<dbReference type="EMBL" id="RSCE01000014">
    <property type="protein sequence ID" value="RSH77892.1"/>
    <property type="molecule type" value="Genomic_DNA"/>
</dbReference>
<dbReference type="Proteomes" id="UP000279236">
    <property type="component" value="Unassembled WGS sequence"/>
</dbReference>
<feature type="region of interest" description="Disordered" evidence="1">
    <location>
        <begin position="1"/>
        <end position="24"/>
    </location>
</feature>
<dbReference type="InterPro" id="IPR014980">
    <property type="entry name" value="DOPA_dioxygen"/>
</dbReference>
<evidence type="ECO:0000313" key="2">
    <source>
        <dbReference type="EMBL" id="RSH77892.1"/>
    </source>
</evidence>
<feature type="region of interest" description="Disordered" evidence="1">
    <location>
        <begin position="51"/>
        <end position="94"/>
    </location>
</feature>
<evidence type="ECO:0000313" key="3">
    <source>
        <dbReference type="Proteomes" id="UP000279236"/>
    </source>
</evidence>
<name>A0A427XGE0_9TREE</name>
<dbReference type="Gene3D" id="3.30.70.1240">
    <property type="entry name" value="DOPA-like domains"/>
    <property type="match status" value="1"/>
</dbReference>
<dbReference type="SUPFAM" id="SSF143410">
    <property type="entry name" value="DOPA-like"/>
    <property type="match status" value="1"/>
</dbReference>
<accession>A0A427XGE0</accession>
<gene>
    <name evidence="2" type="ORF">EHS24_002963</name>
</gene>
<protein>
    <recommendedName>
        <fullName evidence="4">DOPA 4,5-dioxygenase</fullName>
    </recommendedName>
</protein>
<dbReference type="InterPro" id="IPR023389">
    <property type="entry name" value="DOPA-like_sf"/>
</dbReference>